<sequence length="654" mass="69988">MSQKRDETAAAVLALLEMLAGEGPANRFEAPVEEARRRGVTGADLETVEQVKRMALSLHARLDRRQQWSAALTTLVDTACDLAAPHTVEETLTTITRRARLLLGADASWIALPASDGRAFRLHALDGHVSMLNTGLRLPWDAGLAAAVLAHRAPLWTSDYLADDSFRHAPEPDQWIKAEGLHAVLAVPLSRGTRPLGTLHVAERGVRRFSADEIALVNMLAEVGGVALERATHLAEARAELSVLRERASRAETELASARRLAAAQRTLLDMVLGGCDPHALAEEVRTTLGAPVLLCSAHGTVVAAAGGMAEDSRGALARAAMDARPLATSSPVLLEGGTWSVPVFTGSHYLGALYVDAGPSLTGDEAELLRHAARASAVLLFLQEGSTTVAEEQFRDELLDDLLNGGPRPREQLERRARRLGIGLDQPHVVVIARPEGGTQAQAVAWASSRARRDNGLKTTHEGNIVLLLPGTDPGATARTVHDDLASLLGHPVTVSGSGPVADPSGVRHGYREAARCLDAMTALGTVGTSASTQEMGFVGLLLSDHVDAERFIESTIGPVLHYDEQRLTELTRTLDAYFDTGGSPTYAAEQLHVHPNTVARRLERISDLIGPDWQKPERALEVQLALRLSRIRRVLKGRGEPAAGRPAGDQEA</sequence>
<evidence type="ECO:0000259" key="3">
    <source>
        <dbReference type="SMART" id="SM00065"/>
    </source>
</evidence>
<comment type="similarity">
    <text evidence="1">Belongs to the CdaR family.</text>
</comment>
<name>A0ABW6Q5Y8_9ACTN</name>
<organism evidence="4 5">
    <name type="scientific">Streptomyces marokkonensis</name>
    <dbReference type="NCBI Taxonomy" id="324855"/>
    <lineage>
        <taxon>Bacteria</taxon>
        <taxon>Bacillati</taxon>
        <taxon>Actinomycetota</taxon>
        <taxon>Actinomycetes</taxon>
        <taxon>Kitasatosporales</taxon>
        <taxon>Streptomycetaceae</taxon>
        <taxon>Streptomyces</taxon>
    </lineage>
</organism>
<dbReference type="Pfam" id="PF17853">
    <property type="entry name" value="GGDEF_2"/>
    <property type="match status" value="1"/>
</dbReference>
<dbReference type="InterPro" id="IPR051448">
    <property type="entry name" value="CdaR-like_regulators"/>
</dbReference>
<dbReference type="InterPro" id="IPR029016">
    <property type="entry name" value="GAF-like_dom_sf"/>
</dbReference>
<dbReference type="InterPro" id="IPR003018">
    <property type="entry name" value="GAF"/>
</dbReference>
<gene>
    <name evidence="4" type="ORF">ACFVZC_12585</name>
</gene>
<dbReference type="Pfam" id="PF13556">
    <property type="entry name" value="HTH_30"/>
    <property type="match status" value="1"/>
</dbReference>
<feature type="domain" description="GAF" evidence="3">
    <location>
        <begin position="87"/>
        <end position="238"/>
    </location>
</feature>
<dbReference type="PANTHER" id="PTHR33744:SF1">
    <property type="entry name" value="DNA-BINDING TRANSCRIPTIONAL ACTIVATOR ADER"/>
    <property type="match status" value="1"/>
</dbReference>
<feature type="coiled-coil region" evidence="2">
    <location>
        <begin position="234"/>
        <end position="261"/>
    </location>
</feature>
<reference evidence="4 5" key="1">
    <citation type="submission" date="2024-09" db="EMBL/GenBank/DDBJ databases">
        <title>The Natural Products Discovery Center: Release of the First 8490 Sequenced Strains for Exploring Actinobacteria Biosynthetic Diversity.</title>
        <authorList>
            <person name="Kalkreuter E."/>
            <person name="Kautsar S.A."/>
            <person name="Yang D."/>
            <person name="Bader C.D."/>
            <person name="Teijaro C.N."/>
            <person name="Fluegel L."/>
            <person name="Davis C.M."/>
            <person name="Simpson J.R."/>
            <person name="Lauterbach L."/>
            <person name="Steele A.D."/>
            <person name="Gui C."/>
            <person name="Meng S."/>
            <person name="Li G."/>
            <person name="Viehrig K."/>
            <person name="Ye F."/>
            <person name="Su P."/>
            <person name="Kiefer A.F."/>
            <person name="Nichols A."/>
            <person name="Cepeda A.J."/>
            <person name="Yan W."/>
            <person name="Fan B."/>
            <person name="Jiang Y."/>
            <person name="Adhikari A."/>
            <person name="Zheng C.-J."/>
            <person name="Schuster L."/>
            <person name="Cowan T.M."/>
            <person name="Smanski M.J."/>
            <person name="Chevrette M.G."/>
            <person name="De Carvalho L.P.S."/>
            <person name="Shen B."/>
        </authorList>
    </citation>
    <scope>NUCLEOTIDE SEQUENCE [LARGE SCALE GENOMIC DNA]</scope>
    <source>
        <strain evidence="4 5">NPDC058328</strain>
    </source>
</reference>
<accession>A0ABW6Q5Y8</accession>
<dbReference type="InterPro" id="IPR042070">
    <property type="entry name" value="PucR_C-HTH_sf"/>
</dbReference>
<evidence type="ECO:0000313" key="5">
    <source>
        <dbReference type="Proteomes" id="UP001601627"/>
    </source>
</evidence>
<dbReference type="Gene3D" id="1.10.10.2840">
    <property type="entry name" value="PucR C-terminal helix-turn-helix domain"/>
    <property type="match status" value="1"/>
</dbReference>
<dbReference type="InterPro" id="IPR041522">
    <property type="entry name" value="CdaR_GGDEF"/>
</dbReference>
<proteinExistence type="inferred from homology"/>
<dbReference type="SMART" id="SM00065">
    <property type="entry name" value="GAF"/>
    <property type="match status" value="1"/>
</dbReference>
<dbReference type="EMBL" id="JBHVZQ010000008">
    <property type="protein sequence ID" value="MFF1274226.1"/>
    <property type="molecule type" value="Genomic_DNA"/>
</dbReference>
<evidence type="ECO:0000256" key="2">
    <source>
        <dbReference type="SAM" id="Coils"/>
    </source>
</evidence>
<dbReference type="InterPro" id="IPR025736">
    <property type="entry name" value="PucR_C-HTH_dom"/>
</dbReference>
<keyword evidence="5" id="KW-1185">Reference proteome</keyword>
<dbReference type="Gene3D" id="3.30.450.40">
    <property type="match status" value="1"/>
</dbReference>
<dbReference type="RefSeq" id="WP_388234447.1">
    <property type="nucleotide sequence ID" value="NZ_JBHVZQ010000008.1"/>
</dbReference>
<evidence type="ECO:0000256" key="1">
    <source>
        <dbReference type="ARBA" id="ARBA00006754"/>
    </source>
</evidence>
<dbReference type="Proteomes" id="UP001601627">
    <property type="component" value="Unassembled WGS sequence"/>
</dbReference>
<protein>
    <submittedName>
        <fullName evidence="4">Helix-turn-helix domain-containing protein</fullName>
    </submittedName>
</protein>
<keyword evidence="2" id="KW-0175">Coiled coil</keyword>
<dbReference type="Pfam" id="PF13185">
    <property type="entry name" value="GAF_2"/>
    <property type="match status" value="1"/>
</dbReference>
<comment type="caution">
    <text evidence="4">The sequence shown here is derived from an EMBL/GenBank/DDBJ whole genome shotgun (WGS) entry which is preliminary data.</text>
</comment>
<dbReference type="PANTHER" id="PTHR33744">
    <property type="entry name" value="CARBOHYDRATE DIACID REGULATOR"/>
    <property type="match status" value="1"/>
</dbReference>
<evidence type="ECO:0000313" key="4">
    <source>
        <dbReference type="EMBL" id="MFF1274226.1"/>
    </source>
</evidence>
<dbReference type="SUPFAM" id="SSF55781">
    <property type="entry name" value="GAF domain-like"/>
    <property type="match status" value="1"/>
</dbReference>